<dbReference type="AlphaFoldDB" id="A0A8D4VN51"/>
<gene>
    <name evidence="1" type="ORF">MoryE10_15460</name>
</gene>
<protein>
    <recommendedName>
        <fullName evidence="3">ATPase P</fullName>
    </recommendedName>
</protein>
<dbReference type="KEGG" id="moz:MoryE10_15460"/>
<organism evidence="1 2">
    <name type="scientific">Methylogaea oryzae</name>
    <dbReference type="NCBI Taxonomy" id="1295382"/>
    <lineage>
        <taxon>Bacteria</taxon>
        <taxon>Pseudomonadati</taxon>
        <taxon>Pseudomonadota</taxon>
        <taxon>Gammaproteobacteria</taxon>
        <taxon>Methylococcales</taxon>
        <taxon>Methylococcaceae</taxon>
        <taxon>Methylogaea</taxon>
    </lineage>
</organism>
<name>A0A8D4VN51_9GAMM</name>
<dbReference type="EMBL" id="AP019782">
    <property type="protein sequence ID" value="BBL70940.1"/>
    <property type="molecule type" value="Genomic_DNA"/>
</dbReference>
<evidence type="ECO:0000313" key="1">
    <source>
        <dbReference type="EMBL" id="BBL70940.1"/>
    </source>
</evidence>
<proteinExistence type="predicted"/>
<evidence type="ECO:0000313" key="2">
    <source>
        <dbReference type="Proteomes" id="UP000824988"/>
    </source>
</evidence>
<accession>A0A8D4VN51</accession>
<reference evidence="1" key="1">
    <citation type="submission" date="2019-06" db="EMBL/GenBank/DDBJ databases">
        <title>Complete genome sequence of Methylogaea oryzae strain JCM16910.</title>
        <authorList>
            <person name="Asakawa S."/>
        </authorList>
    </citation>
    <scope>NUCLEOTIDE SEQUENCE</scope>
    <source>
        <strain evidence="1">E10</strain>
    </source>
</reference>
<keyword evidence="2" id="KW-1185">Reference proteome</keyword>
<dbReference type="Proteomes" id="UP000824988">
    <property type="component" value="Chromosome"/>
</dbReference>
<evidence type="ECO:0008006" key="3">
    <source>
        <dbReference type="Google" id="ProtNLM"/>
    </source>
</evidence>
<dbReference type="RefSeq" id="WP_221048735.1">
    <property type="nucleotide sequence ID" value="NZ_AP019782.1"/>
</dbReference>
<sequence length="156" mass="15937">MIEVNIPGFGDLQLFHLVLDYNGTLALDGTRLPGVAEALAALSRDLQIHVVTADTYGLAASQLAGLPVKLTILPAGAQADAKRDFVTALGAASVAAIGNGRNDRKMLDAAAIGIALIQKEGGAAVAAANADILSFDILDALALLGNPKRLVATLRS</sequence>